<evidence type="ECO:0000259" key="2">
    <source>
        <dbReference type="PROSITE" id="PS50112"/>
    </source>
</evidence>
<dbReference type="SUPFAM" id="SSF55785">
    <property type="entry name" value="PYP-like sensor domain (PAS domain)"/>
    <property type="match status" value="1"/>
</dbReference>
<evidence type="ECO:0000313" key="3">
    <source>
        <dbReference type="EMBL" id="SMO56243.1"/>
    </source>
</evidence>
<gene>
    <name evidence="3" type="ORF">SAMN06265348_103361</name>
</gene>
<dbReference type="PROSITE" id="PS50112">
    <property type="entry name" value="PAS"/>
    <property type="match status" value="1"/>
</dbReference>
<accession>A0A521CA03</accession>
<dbReference type="NCBIfam" id="TIGR00229">
    <property type="entry name" value="sensory_box"/>
    <property type="match status" value="1"/>
</dbReference>
<dbReference type="EMBL" id="FXTN01000003">
    <property type="protein sequence ID" value="SMO56243.1"/>
    <property type="molecule type" value="Genomic_DNA"/>
</dbReference>
<evidence type="ECO:0000256" key="1">
    <source>
        <dbReference type="SAM" id="Phobius"/>
    </source>
</evidence>
<feature type="domain" description="PAS" evidence="2">
    <location>
        <begin position="180"/>
        <end position="250"/>
    </location>
</feature>
<organism evidence="3 4">
    <name type="scientific">Pedobacter westerhofensis</name>
    <dbReference type="NCBI Taxonomy" id="425512"/>
    <lineage>
        <taxon>Bacteria</taxon>
        <taxon>Pseudomonadati</taxon>
        <taxon>Bacteroidota</taxon>
        <taxon>Sphingobacteriia</taxon>
        <taxon>Sphingobacteriales</taxon>
        <taxon>Sphingobacteriaceae</taxon>
        <taxon>Pedobacter</taxon>
    </lineage>
</organism>
<dbReference type="InterPro" id="IPR048437">
    <property type="entry name" value="MASE11"/>
</dbReference>
<dbReference type="Pfam" id="PF13426">
    <property type="entry name" value="PAS_9"/>
    <property type="match status" value="1"/>
</dbReference>
<evidence type="ECO:0000313" key="4">
    <source>
        <dbReference type="Proteomes" id="UP000320300"/>
    </source>
</evidence>
<dbReference type="Proteomes" id="UP000320300">
    <property type="component" value="Unassembled WGS sequence"/>
</dbReference>
<dbReference type="Pfam" id="PF20969">
    <property type="entry name" value="MASE11"/>
    <property type="match status" value="1"/>
</dbReference>
<protein>
    <submittedName>
        <fullName evidence="3">PAS domain S-box-containing protein</fullName>
    </submittedName>
</protein>
<dbReference type="AlphaFoldDB" id="A0A521CA03"/>
<proteinExistence type="predicted"/>
<dbReference type="Gene3D" id="3.30.450.20">
    <property type="entry name" value="PAS domain"/>
    <property type="match status" value="1"/>
</dbReference>
<dbReference type="InterPro" id="IPR035965">
    <property type="entry name" value="PAS-like_dom_sf"/>
</dbReference>
<feature type="transmembrane region" description="Helical" evidence="1">
    <location>
        <begin position="87"/>
        <end position="106"/>
    </location>
</feature>
<name>A0A521CA03_9SPHI</name>
<keyword evidence="4" id="KW-1185">Reference proteome</keyword>
<keyword evidence="1" id="KW-0472">Membrane</keyword>
<sequence>MVMIPSIIIFWGEGSRWIPGVDIFAFSSVSIFILCTKYPIKIKMSFAVFVLTLLAVFLIASLGSFGVGSIYLLAISVIISLLFSDKIAYCSIGVNALIFAVFSLLINEKVVRWTIVNNYKIDVWLIYSLNFLFLNFMIVVEIRHLLVGLQSTMEQENKLLKILQTEVADKTIRNKQLAESEGHYKSLFFNNPSPMWIFDPATFYFLQVNEAAMVKYGFSSEEFLEMTIQQIRVDPVDLIVDRLNNAVANESIFSNVALHRKKNGKQFYAKIRCSTIPFHGHQALLVIAQDITTQISHNKAIEEQNLKLKKIAYFQSHMVRAPLARIKGLWSLWELEERPESDSQLFEFMKMSIEELDTVIRGIIKDSEVVSSVKPRNTRGKEGND</sequence>
<keyword evidence="1" id="KW-0812">Transmembrane</keyword>
<feature type="transmembrane region" description="Helical" evidence="1">
    <location>
        <begin position="126"/>
        <end position="146"/>
    </location>
</feature>
<dbReference type="CDD" id="cd00130">
    <property type="entry name" value="PAS"/>
    <property type="match status" value="1"/>
</dbReference>
<keyword evidence="1" id="KW-1133">Transmembrane helix</keyword>
<dbReference type="InterPro" id="IPR000014">
    <property type="entry name" value="PAS"/>
</dbReference>
<feature type="transmembrane region" description="Helical" evidence="1">
    <location>
        <begin position="46"/>
        <end position="75"/>
    </location>
</feature>
<reference evidence="3 4" key="1">
    <citation type="submission" date="2017-05" db="EMBL/GenBank/DDBJ databases">
        <authorList>
            <person name="Varghese N."/>
            <person name="Submissions S."/>
        </authorList>
    </citation>
    <scope>NUCLEOTIDE SEQUENCE [LARGE SCALE GENOMIC DNA]</scope>
    <source>
        <strain evidence="3 4">DSM 19036</strain>
    </source>
</reference>
<feature type="transmembrane region" description="Helical" evidence="1">
    <location>
        <begin position="21"/>
        <end position="40"/>
    </location>
</feature>